<feature type="compositionally biased region" description="Basic and acidic residues" evidence="1">
    <location>
        <begin position="151"/>
        <end position="168"/>
    </location>
</feature>
<feature type="compositionally biased region" description="Basic and acidic residues" evidence="1">
    <location>
        <begin position="193"/>
        <end position="205"/>
    </location>
</feature>
<accession>K7EY69</accession>
<keyword evidence="3" id="KW-1185">Reference proteome</keyword>
<feature type="compositionally biased region" description="Basic and acidic residues" evidence="1">
    <location>
        <begin position="78"/>
        <end position="118"/>
    </location>
</feature>
<feature type="compositionally biased region" description="Polar residues" evidence="1">
    <location>
        <begin position="173"/>
        <end position="192"/>
    </location>
</feature>
<feature type="compositionally biased region" description="Basic residues" evidence="1">
    <location>
        <begin position="247"/>
        <end position="256"/>
    </location>
</feature>
<feature type="compositionally biased region" description="Acidic residues" evidence="1">
    <location>
        <begin position="406"/>
        <end position="427"/>
    </location>
</feature>
<reference evidence="3" key="1">
    <citation type="submission" date="2011-10" db="EMBL/GenBank/DDBJ databases">
        <authorList>
            <consortium name="Soft-shell Turtle Genome Consortium"/>
        </authorList>
    </citation>
    <scope>NUCLEOTIDE SEQUENCE [LARGE SCALE GENOMIC DNA]</scope>
    <source>
        <strain evidence="3">Daiwa-1</strain>
    </source>
</reference>
<organism evidence="2 3">
    <name type="scientific">Pelodiscus sinensis</name>
    <name type="common">Chinese softshell turtle</name>
    <name type="synonym">Trionyx sinensis</name>
    <dbReference type="NCBI Taxonomy" id="13735"/>
    <lineage>
        <taxon>Eukaryota</taxon>
        <taxon>Metazoa</taxon>
        <taxon>Chordata</taxon>
        <taxon>Craniata</taxon>
        <taxon>Vertebrata</taxon>
        <taxon>Euteleostomi</taxon>
        <taxon>Archelosauria</taxon>
        <taxon>Testudinata</taxon>
        <taxon>Testudines</taxon>
        <taxon>Cryptodira</taxon>
        <taxon>Trionychia</taxon>
        <taxon>Trionychidae</taxon>
        <taxon>Pelodiscus</taxon>
    </lineage>
</organism>
<feature type="compositionally biased region" description="Polar residues" evidence="1">
    <location>
        <begin position="131"/>
        <end position="146"/>
    </location>
</feature>
<evidence type="ECO:0000256" key="1">
    <source>
        <dbReference type="SAM" id="MobiDB-lite"/>
    </source>
</evidence>
<dbReference type="Ensembl" id="ENSPSIT00000000729.1">
    <property type="protein sequence ID" value="ENSPSIP00000000729.1"/>
    <property type="gene ID" value="ENSPSIG00000000729.1"/>
</dbReference>
<dbReference type="HOGENOM" id="CLU_550502_0_0_1"/>
<evidence type="ECO:0000313" key="2">
    <source>
        <dbReference type="Ensembl" id="ENSPSIP00000000729.1"/>
    </source>
</evidence>
<dbReference type="Proteomes" id="UP000007267">
    <property type="component" value="Unassembled WGS sequence"/>
</dbReference>
<evidence type="ECO:0000313" key="3">
    <source>
        <dbReference type="Proteomes" id="UP000007267"/>
    </source>
</evidence>
<feature type="compositionally biased region" description="Polar residues" evidence="1">
    <location>
        <begin position="219"/>
        <end position="231"/>
    </location>
</feature>
<feature type="region of interest" description="Disordered" evidence="1">
    <location>
        <begin position="1"/>
        <end position="458"/>
    </location>
</feature>
<feature type="compositionally biased region" description="Basic and acidic residues" evidence="1">
    <location>
        <begin position="396"/>
        <end position="405"/>
    </location>
</feature>
<proteinExistence type="predicted"/>
<dbReference type="eggNOG" id="KOG4229">
    <property type="taxonomic scope" value="Eukaryota"/>
</dbReference>
<feature type="compositionally biased region" description="Acidic residues" evidence="1">
    <location>
        <begin position="351"/>
        <end position="366"/>
    </location>
</feature>
<feature type="compositionally biased region" description="Basic and acidic residues" evidence="1">
    <location>
        <begin position="300"/>
        <end position="316"/>
    </location>
</feature>
<reference evidence="2" key="4">
    <citation type="submission" date="2025-09" db="UniProtKB">
        <authorList>
            <consortium name="Ensembl"/>
        </authorList>
    </citation>
    <scope>IDENTIFICATION</scope>
</reference>
<sequence>MMAPSRSKKTQEKAADKAKKAGKEGAARCEKKSPPEESRIRGGRVRKEKSNAQATSEEPSSEKEPVPVVASVQSMSKSQREARIKGGKEDGHRKQAKGERTSKGKDKREVGSGGKHGEPLVSMEKKKVKGSKQQDLRSGQGSTSRVCNEVKAIEDSKKSTFKRKDREQLGVSEMSTESESVKSFTVGSTEGSSQKHELPQTDRRVIAKQKYNKKHDSKATTIRKSGSQPQGSLELRPKTMKNGSDGHKKKQVRKSARASEEGKILESSDDESCFGSRDETNCTQARKKREIGNDNTQTSQDKRSSLEEELHIEGKTTQENWLLSEEKKSYGGSNKASSEREKEMKDKRQESEDEETISEEFEEDGKTEEQDKVSKQSNSTPSDSSEEDCSAGTSEDEVKSSVKGEDEGDGSQEEDVLEKDSGEEMSENDQAKSESEEDEEAEISIKLEKPRRKPLTSSVKAKLLNIGLSIGPLAVSWEGNLNDNGSMRRENPAWPT</sequence>
<dbReference type="AlphaFoldDB" id="K7EY69"/>
<feature type="compositionally biased region" description="Basic and acidic residues" evidence="1">
    <location>
        <begin position="9"/>
        <end position="40"/>
    </location>
</feature>
<dbReference type="STRING" id="13735.ENSPSIP00000000729"/>
<dbReference type="EMBL" id="AGCU01174130">
    <property type="status" value="NOT_ANNOTATED_CDS"/>
    <property type="molecule type" value="Genomic_DNA"/>
</dbReference>
<feature type="compositionally biased region" description="Basic and acidic residues" evidence="1">
    <location>
        <begin position="337"/>
        <end position="350"/>
    </location>
</feature>
<reference evidence="3" key="2">
    <citation type="journal article" date="2013" name="Nat. Genet.">
        <title>The draft genomes of soft-shell turtle and green sea turtle yield insights into the development and evolution of the turtle-specific body plan.</title>
        <authorList>
            <person name="Wang Z."/>
            <person name="Pascual-Anaya J."/>
            <person name="Zadissa A."/>
            <person name="Li W."/>
            <person name="Niimura Y."/>
            <person name="Huang Z."/>
            <person name="Li C."/>
            <person name="White S."/>
            <person name="Xiong Z."/>
            <person name="Fang D."/>
            <person name="Wang B."/>
            <person name="Ming Y."/>
            <person name="Chen Y."/>
            <person name="Zheng Y."/>
            <person name="Kuraku S."/>
            <person name="Pignatelli M."/>
            <person name="Herrero J."/>
            <person name="Beal K."/>
            <person name="Nozawa M."/>
            <person name="Li Q."/>
            <person name="Wang J."/>
            <person name="Zhang H."/>
            <person name="Yu L."/>
            <person name="Shigenobu S."/>
            <person name="Wang J."/>
            <person name="Liu J."/>
            <person name="Flicek P."/>
            <person name="Searle S."/>
            <person name="Wang J."/>
            <person name="Kuratani S."/>
            <person name="Yin Y."/>
            <person name="Aken B."/>
            <person name="Zhang G."/>
            <person name="Irie N."/>
        </authorList>
    </citation>
    <scope>NUCLEOTIDE SEQUENCE [LARGE SCALE GENOMIC DNA]</scope>
    <source>
        <strain evidence="3">Daiwa-1</strain>
    </source>
</reference>
<name>K7EY69_PELSI</name>
<feature type="compositionally biased region" description="Basic residues" evidence="1">
    <location>
        <begin position="206"/>
        <end position="216"/>
    </location>
</feature>
<protein>
    <submittedName>
        <fullName evidence="2">Uncharacterized protein</fullName>
    </submittedName>
</protein>
<feature type="compositionally biased region" description="Basic and acidic residues" evidence="1">
    <location>
        <begin position="257"/>
        <end position="266"/>
    </location>
</feature>
<reference evidence="2" key="3">
    <citation type="submission" date="2025-08" db="UniProtKB">
        <authorList>
            <consortium name="Ensembl"/>
        </authorList>
    </citation>
    <scope>IDENTIFICATION</scope>
</reference>